<proteinExistence type="predicted"/>
<dbReference type="KEGG" id="wei:EQG49_04260"/>
<dbReference type="Proteomes" id="UP000292886">
    <property type="component" value="Chromosome"/>
</dbReference>
<accession>A0A4P6YX59</accession>
<dbReference type="AlphaFoldDB" id="A0A4P6YX59"/>
<name>A0A4P6YX59_9LACO</name>
<protein>
    <submittedName>
        <fullName evidence="1">Uncharacterized protein</fullName>
    </submittedName>
</protein>
<organism evidence="1 2">
    <name type="scientific">Periweissella cryptocerci</name>
    <dbReference type="NCBI Taxonomy" id="2506420"/>
    <lineage>
        <taxon>Bacteria</taxon>
        <taxon>Bacillati</taxon>
        <taxon>Bacillota</taxon>
        <taxon>Bacilli</taxon>
        <taxon>Lactobacillales</taxon>
        <taxon>Lactobacillaceae</taxon>
        <taxon>Periweissella</taxon>
    </lineage>
</organism>
<evidence type="ECO:0000313" key="2">
    <source>
        <dbReference type="Proteomes" id="UP000292886"/>
    </source>
</evidence>
<keyword evidence="2" id="KW-1185">Reference proteome</keyword>
<dbReference type="OrthoDB" id="2867402at2"/>
<dbReference type="EMBL" id="CP037940">
    <property type="protein sequence ID" value="QBO37448.1"/>
    <property type="molecule type" value="Genomic_DNA"/>
</dbReference>
<gene>
    <name evidence="1" type="ORF">EQG49_04260</name>
</gene>
<evidence type="ECO:0000313" key="1">
    <source>
        <dbReference type="EMBL" id="QBO37448.1"/>
    </source>
</evidence>
<reference evidence="2" key="1">
    <citation type="submission" date="2019-03" db="EMBL/GenBank/DDBJ databases">
        <title>Weissella sp. 26KH-42 Genome sequencing.</title>
        <authorList>
            <person name="Heo J."/>
            <person name="Kim S.-J."/>
            <person name="Kim J.-S."/>
            <person name="Hong S.-B."/>
            <person name="Kwon S.-W."/>
        </authorList>
    </citation>
    <scope>NUCLEOTIDE SEQUENCE [LARGE SCALE GENOMIC DNA]</scope>
    <source>
        <strain evidence="2">26KH-42</strain>
    </source>
</reference>
<sequence length="121" mass="14095">MRDYVNENVKIPMKDFAIPGEMITTRLQADHIVPFDKIVTLDGFDKLTLEQQKAVVNYKANFTPLSSTANKSKGSKTIEEWTMYKKKGIKINPEYRKLMMVQEKKLEKVLQKLIYNYMKGS</sequence>